<dbReference type="EMBL" id="LXQA011231237">
    <property type="protein sequence ID" value="MCI89952.1"/>
    <property type="molecule type" value="Genomic_DNA"/>
</dbReference>
<proteinExistence type="predicted"/>
<reference evidence="1 2" key="1">
    <citation type="journal article" date="2018" name="Front. Plant Sci.">
        <title>Red Clover (Trifolium pratense) and Zigzag Clover (T. medium) - A Picture of Genomic Similarities and Differences.</title>
        <authorList>
            <person name="Dluhosova J."/>
            <person name="Istvanek J."/>
            <person name="Nedelnik J."/>
            <person name="Repkova J."/>
        </authorList>
    </citation>
    <scope>NUCLEOTIDE SEQUENCE [LARGE SCALE GENOMIC DNA]</scope>
    <source>
        <strain evidence="2">cv. 10/8</strain>
        <tissue evidence="1">Leaf</tissue>
    </source>
</reference>
<protein>
    <submittedName>
        <fullName evidence="1">Uncharacterized protein</fullName>
    </submittedName>
</protein>
<feature type="non-terminal residue" evidence="1">
    <location>
        <position position="1"/>
    </location>
</feature>
<sequence length="50" mass="5160">GFVRQVVLEDASGSRGFVVSGVGSPIWGGERQIASGRGERVLLVEGDSAD</sequence>
<evidence type="ECO:0000313" key="2">
    <source>
        <dbReference type="Proteomes" id="UP000265520"/>
    </source>
</evidence>
<evidence type="ECO:0000313" key="1">
    <source>
        <dbReference type="EMBL" id="MCI89952.1"/>
    </source>
</evidence>
<keyword evidence="2" id="KW-1185">Reference proteome</keyword>
<dbReference type="AlphaFoldDB" id="A0A392VR73"/>
<comment type="caution">
    <text evidence="1">The sequence shown here is derived from an EMBL/GenBank/DDBJ whole genome shotgun (WGS) entry which is preliminary data.</text>
</comment>
<accession>A0A392VR73</accession>
<dbReference type="Proteomes" id="UP000265520">
    <property type="component" value="Unassembled WGS sequence"/>
</dbReference>
<organism evidence="1 2">
    <name type="scientific">Trifolium medium</name>
    <dbReference type="NCBI Taxonomy" id="97028"/>
    <lineage>
        <taxon>Eukaryota</taxon>
        <taxon>Viridiplantae</taxon>
        <taxon>Streptophyta</taxon>
        <taxon>Embryophyta</taxon>
        <taxon>Tracheophyta</taxon>
        <taxon>Spermatophyta</taxon>
        <taxon>Magnoliopsida</taxon>
        <taxon>eudicotyledons</taxon>
        <taxon>Gunneridae</taxon>
        <taxon>Pentapetalae</taxon>
        <taxon>rosids</taxon>
        <taxon>fabids</taxon>
        <taxon>Fabales</taxon>
        <taxon>Fabaceae</taxon>
        <taxon>Papilionoideae</taxon>
        <taxon>50 kb inversion clade</taxon>
        <taxon>NPAAA clade</taxon>
        <taxon>Hologalegina</taxon>
        <taxon>IRL clade</taxon>
        <taxon>Trifolieae</taxon>
        <taxon>Trifolium</taxon>
    </lineage>
</organism>
<name>A0A392VR73_9FABA</name>